<dbReference type="GO" id="GO:0047372">
    <property type="term" value="F:monoacylglycerol lipase activity"/>
    <property type="evidence" value="ECO:0007669"/>
    <property type="project" value="TreeGrafter"/>
</dbReference>
<dbReference type="PANTHER" id="PTHR32176:SF92">
    <property type="entry name" value="XYLOSE ISOMERASE"/>
    <property type="match status" value="1"/>
</dbReference>
<feature type="region of interest" description="Disordered" evidence="1">
    <location>
        <begin position="1"/>
        <end position="23"/>
    </location>
</feature>
<dbReference type="PANTHER" id="PTHR32176">
    <property type="entry name" value="XYLOSE ISOMERASE"/>
    <property type="match status" value="1"/>
</dbReference>
<protein>
    <submittedName>
        <fullName evidence="2">Uncharacterized protein</fullName>
    </submittedName>
</protein>
<keyword evidence="3" id="KW-1185">Reference proteome</keyword>
<dbReference type="GO" id="GO:0004620">
    <property type="term" value="F:phospholipase activity"/>
    <property type="evidence" value="ECO:0007669"/>
    <property type="project" value="TreeGrafter"/>
</dbReference>
<comment type="caution">
    <text evidence="2">The sequence shown here is derived from an EMBL/GenBank/DDBJ whole genome shotgun (WGS) entry which is preliminary data.</text>
</comment>
<dbReference type="AlphaFoldDB" id="A0AA88RLU0"/>
<feature type="compositionally biased region" description="Polar residues" evidence="1">
    <location>
        <begin position="1"/>
        <end position="19"/>
    </location>
</feature>
<evidence type="ECO:0000313" key="3">
    <source>
        <dbReference type="Proteomes" id="UP001187471"/>
    </source>
</evidence>
<dbReference type="Proteomes" id="UP001187471">
    <property type="component" value="Unassembled WGS sequence"/>
</dbReference>
<name>A0AA88RLU0_9ASTE</name>
<dbReference type="Gene3D" id="3.40.1090.10">
    <property type="entry name" value="Cytosolic phospholipase A2 catalytic domain"/>
    <property type="match status" value="1"/>
</dbReference>
<gene>
    <name evidence="2" type="ORF">RJ640_020291</name>
</gene>
<organism evidence="2 3">
    <name type="scientific">Escallonia rubra</name>
    <dbReference type="NCBI Taxonomy" id="112253"/>
    <lineage>
        <taxon>Eukaryota</taxon>
        <taxon>Viridiplantae</taxon>
        <taxon>Streptophyta</taxon>
        <taxon>Embryophyta</taxon>
        <taxon>Tracheophyta</taxon>
        <taxon>Spermatophyta</taxon>
        <taxon>Magnoliopsida</taxon>
        <taxon>eudicotyledons</taxon>
        <taxon>Gunneridae</taxon>
        <taxon>Pentapetalae</taxon>
        <taxon>asterids</taxon>
        <taxon>campanulids</taxon>
        <taxon>Escalloniales</taxon>
        <taxon>Escalloniaceae</taxon>
        <taxon>Escallonia</taxon>
    </lineage>
</organism>
<reference evidence="2" key="1">
    <citation type="submission" date="2022-12" db="EMBL/GenBank/DDBJ databases">
        <title>Draft genome assemblies for two species of Escallonia (Escalloniales).</title>
        <authorList>
            <person name="Chanderbali A."/>
            <person name="Dervinis C."/>
            <person name="Anghel I."/>
            <person name="Soltis D."/>
            <person name="Soltis P."/>
            <person name="Zapata F."/>
        </authorList>
    </citation>
    <scope>NUCLEOTIDE SEQUENCE</scope>
    <source>
        <strain evidence="2">UCBG92.1500</strain>
        <tissue evidence="2">Leaf</tissue>
    </source>
</reference>
<evidence type="ECO:0000256" key="1">
    <source>
        <dbReference type="SAM" id="MobiDB-lite"/>
    </source>
</evidence>
<proteinExistence type="predicted"/>
<feature type="region of interest" description="Disordered" evidence="1">
    <location>
        <begin position="76"/>
        <end position="97"/>
    </location>
</feature>
<sequence length="97" mass="10538">MKLLPNQDTTLSGTDSSVDVATEENMDRLAKIGEGLLKKPVARVKQGTSLSPLIENVGTNEDALIRFAKLLSDERKLRESKSPKLQKAQSSTMISPA</sequence>
<accession>A0AA88RLU0</accession>
<feature type="compositionally biased region" description="Polar residues" evidence="1">
    <location>
        <begin position="87"/>
        <end position="97"/>
    </location>
</feature>
<dbReference type="EMBL" id="JAVXUO010000422">
    <property type="protein sequence ID" value="KAK2992298.1"/>
    <property type="molecule type" value="Genomic_DNA"/>
</dbReference>
<evidence type="ECO:0000313" key="2">
    <source>
        <dbReference type="EMBL" id="KAK2992298.1"/>
    </source>
</evidence>